<feature type="domain" description="C2" evidence="3">
    <location>
        <begin position="216"/>
        <end position="349"/>
    </location>
</feature>
<gene>
    <name evidence="4" type="ORF">TL16_g09925</name>
</gene>
<dbReference type="Proteomes" id="UP001162640">
    <property type="component" value="Unassembled WGS sequence"/>
</dbReference>
<dbReference type="CDD" id="cd00030">
    <property type="entry name" value="C2"/>
    <property type="match status" value="1"/>
</dbReference>
<name>A0A9W7BE22_9STRA</name>
<evidence type="ECO:0000256" key="2">
    <source>
        <dbReference type="SAM" id="MobiDB-lite"/>
    </source>
</evidence>
<reference evidence="5" key="1">
    <citation type="journal article" date="2023" name="Commun. Biol.">
        <title>Genome analysis of Parmales, the sister group of diatoms, reveals the evolutionary specialization of diatoms from phago-mixotrophs to photoautotrophs.</title>
        <authorList>
            <person name="Ban H."/>
            <person name="Sato S."/>
            <person name="Yoshikawa S."/>
            <person name="Yamada K."/>
            <person name="Nakamura Y."/>
            <person name="Ichinomiya M."/>
            <person name="Sato N."/>
            <person name="Blanc-Mathieu R."/>
            <person name="Endo H."/>
            <person name="Kuwata A."/>
            <person name="Ogata H."/>
        </authorList>
    </citation>
    <scope>NUCLEOTIDE SEQUENCE [LARGE SCALE GENOMIC DNA]</scope>
</reference>
<feature type="coiled-coil region" evidence="1">
    <location>
        <begin position="547"/>
        <end position="628"/>
    </location>
</feature>
<evidence type="ECO:0000313" key="4">
    <source>
        <dbReference type="EMBL" id="GMH84445.1"/>
    </source>
</evidence>
<dbReference type="PROSITE" id="PS50004">
    <property type="entry name" value="C2"/>
    <property type="match status" value="1"/>
</dbReference>
<feature type="coiled-coil region" evidence="1">
    <location>
        <begin position="855"/>
        <end position="888"/>
    </location>
</feature>
<dbReference type="InterPro" id="IPR000008">
    <property type="entry name" value="C2_dom"/>
</dbReference>
<sequence length="904" mass="102314">MEIRQRCRVWWAADEEWYSGKLTKLTSTGGEITYDDGDVESVEMDTLLNPTAVEWDSPSPDLSNLDKYDDYDPEILATNSEYTEDTEQKTNTIMQSSNSAAVLTSQLEAVLESINIEKFQQQQDDQEDWLLTFLEKQDGEREREWEDVEEAKRMEMESEVVIRANSPPSPLNENGGAMSFLNNFTKTLQEVSNLDLEIPEAEKILASPNHRSQHSKLRTPLSTAVRLAGDEGCALIQGNVLSAQGLPGDLVEVCNPLVKVLYVEGKGDNVMLRCKTVIHITDCQHDTREPVFEKGKFSLELVPPEGGEMEGDLLFGVYDVGVDGTQNFVGQSRISLNDLVQKGGGLAPAISVDKWLELENRGNKPKRTRGEVHVKVKMYMPARPGDETNYEHAKRKSAGLRSPMSKSKRKEVIDVAKTTGGYQSTYKQEKQKYKFVPFNAKQRLFKDRLIKMENERLQKRLDKMGAGGSNAKTRPFDFKLQEAEARKKEERRKKKELGGGKGLGLGEEDRENGGARAMNGSNVRWDDGRLVKMVDGDEEERGSERAVEFAQRSFEKAKKACEKAKRRADEGRRGEIKGGRLQIAKEVEARKRDLVQKKKEMDDSVRELEKQQHKYNEMECKADELRKKDLEGAKKYLDHVDLARACEREAKLLAGLRRDNEELKVSVARAESKRRDESRKVASLVKYVGSKSQKTISGGGEDFSVSKPLKDLDVTPENDGIKNVYDKLRARRDKAIEKVNQSKARVVEADSELVGVEEKLAVAKARYLDPEADQALAGAHREVSRLRTAVETLKLERKLGYQFVKQSEGDAISLREEVATLRAKEGRKREKIKKVAFERDASREEYNSWLRVDSAHELRNAMKVMENAVKILEKMDNLRQRAEQAEAVQGVRERLETLHDATGV</sequence>
<feature type="coiled-coil region" evidence="1">
    <location>
        <begin position="776"/>
        <end position="824"/>
    </location>
</feature>
<proteinExistence type="predicted"/>
<comment type="caution">
    <text evidence="4">The sequence shown here is derived from an EMBL/GenBank/DDBJ whole genome shotgun (WGS) entry which is preliminary data.</text>
</comment>
<dbReference type="InterPro" id="IPR035892">
    <property type="entry name" value="C2_domain_sf"/>
</dbReference>
<accession>A0A9W7BE22</accession>
<feature type="coiled-coil region" evidence="1">
    <location>
        <begin position="718"/>
        <end position="745"/>
    </location>
</feature>
<evidence type="ECO:0000256" key="1">
    <source>
        <dbReference type="SAM" id="Coils"/>
    </source>
</evidence>
<dbReference type="EMBL" id="BLQM01000344">
    <property type="protein sequence ID" value="GMH84445.1"/>
    <property type="molecule type" value="Genomic_DNA"/>
</dbReference>
<organism evidence="4 5">
    <name type="scientific">Triparma laevis f. inornata</name>
    <dbReference type="NCBI Taxonomy" id="1714386"/>
    <lineage>
        <taxon>Eukaryota</taxon>
        <taxon>Sar</taxon>
        <taxon>Stramenopiles</taxon>
        <taxon>Ochrophyta</taxon>
        <taxon>Bolidophyceae</taxon>
        <taxon>Parmales</taxon>
        <taxon>Triparmaceae</taxon>
        <taxon>Triparma</taxon>
    </lineage>
</organism>
<dbReference type="AlphaFoldDB" id="A0A9W7BE22"/>
<evidence type="ECO:0000313" key="5">
    <source>
        <dbReference type="Proteomes" id="UP001162640"/>
    </source>
</evidence>
<evidence type="ECO:0000259" key="3">
    <source>
        <dbReference type="PROSITE" id="PS50004"/>
    </source>
</evidence>
<protein>
    <recommendedName>
        <fullName evidence="3">C2 domain-containing protein</fullName>
    </recommendedName>
</protein>
<dbReference type="SMART" id="SM00239">
    <property type="entry name" value="C2"/>
    <property type="match status" value="1"/>
</dbReference>
<keyword evidence="1" id="KW-0175">Coiled coil</keyword>
<feature type="region of interest" description="Disordered" evidence="2">
    <location>
        <begin position="383"/>
        <end position="410"/>
    </location>
</feature>
<dbReference type="Gene3D" id="2.30.30.140">
    <property type="match status" value="1"/>
</dbReference>
<feature type="coiled-coil region" evidence="1">
    <location>
        <begin position="653"/>
        <end position="680"/>
    </location>
</feature>
<dbReference type="Gene3D" id="2.60.40.150">
    <property type="entry name" value="C2 domain"/>
    <property type="match status" value="1"/>
</dbReference>
<feature type="region of interest" description="Disordered" evidence="2">
    <location>
        <begin position="484"/>
        <end position="521"/>
    </location>
</feature>
<dbReference type="Pfam" id="PF00168">
    <property type="entry name" value="C2"/>
    <property type="match status" value="1"/>
</dbReference>
<dbReference type="SUPFAM" id="SSF49562">
    <property type="entry name" value="C2 domain (Calcium/lipid-binding domain, CaLB)"/>
    <property type="match status" value="1"/>
</dbReference>